<dbReference type="PANTHER" id="PTHR19278:SF9">
    <property type="entry name" value="URIDINE 5'-MONOPHOSPHATE SYNTHASE"/>
    <property type="match status" value="1"/>
</dbReference>
<keyword evidence="4 7" id="KW-0808">Transferase</keyword>
<gene>
    <name evidence="7" type="primary">pyrE</name>
    <name evidence="9" type="ordered locus">Mthe_1305</name>
</gene>
<dbReference type="HOGENOM" id="CLU_074878_2_1_2"/>
<protein>
    <recommendedName>
        <fullName evidence="2 7">Orotate phosphoribosyltransferase</fullName>
        <shortName evidence="7">OPRT</shortName>
        <shortName evidence="7">OPRTase</shortName>
        <ecNumber evidence="2 7">2.4.2.10</ecNumber>
    </recommendedName>
</protein>
<dbReference type="OrthoDB" id="9089at2157"/>
<dbReference type="Gene3D" id="3.40.50.2020">
    <property type="match status" value="1"/>
</dbReference>
<dbReference type="UniPathway" id="UPA00070">
    <property type="reaction ID" value="UER00119"/>
</dbReference>
<comment type="pathway">
    <text evidence="1 7">Pyrimidine metabolism; UMP biosynthesis via de novo pathway; UMP from orotate: step 1/2.</text>
</comment>
<sequence length="187" mass="20422">MSELREQLLSLIKEMALEIGTVVLSSGRTSDYYVDLRRIVLTPRGAYLTARLLLDLVRPEVSAIGGMTLGADPIVSSMIVVGHMEGRDLCGLIVRKKAKRHGKRRFIEGPLMEAGAKVAVVDDVVTTGNSLLRSIERLEEAGYTPIQTLAVLDRMEGGREALSAAGFELESLFTRDDLGIAPRDHSM</sequence>
<dbReference type="PANTHER" id="PTHR19278">
    <property type="entry name" value="OROTATE PHOSPHORIBOSYLTRANSFERASE"/>
    <property type="match status" value="1"/>
</dbReference>
<keyword evidence="3 7" id="KW-0328">Glycosyltransferase</keyword>
<keyword evidence="10" id="KW-1185">Reference proteome</keyword>
<evidence type="ECO:0000259" key="8">
    <source>
        <dbReference type="Pfam" id="PF00156"/>
    </source>
</evidence>
<dbReference type="CDD" id="cd06223">
    <property type="entry name" value="PRTases_typeI"/>
    <property type="match status" value="1"/>
</dbReference>
<dbReference type="NCBIfam" id="TIGR00336">
    <property type="entry name" value="pyrE"/>
    <property type="match status" value="1"/>
</dbReference>
<evidence type="ECO:0000256" key="5">
    <source>
        <dbReference type="ARBA" id="ARBA00022842"/>
    </source>
</evidence>
<proteinExistence type="inferred from homology"/>
<comment type="subunit">
    <text evidence="7">Homodimer.</text>
</comment>
<dbReference type="EMBL" id="CP000477">
    <property type="protein sequence ID" value="ABK15083.1"/>
    <property type="molecule type" value="Genomic_DNA"/>
</dbReference>
<name>A0B8Q9_METTP</name>
<keyword evidence="5 7" id="KW-0460">Magnesium</keyword>
<feature type="binding site" description="in other chain" evidence="7">
    <location>
        <begin position="122"/>
        <end position="130"/>
    </location>
    <ligand>
        <name>5-phospho-alpha-D-ribose 1-diphosphate</name>
        <dbReference type="ChEBI" id="CHEBI:58017"/>
        <note>ligand shared between dimeric partners</note>
    </ligand>
</feature>
<feature type="binding site" evidence="7">
    <location>
        <position position="99"/>
    </location>
    <ligand>
        <name>5-phospho-alpha-D-ribose 1-diphosphate</name>
        <dbReference type="ChEBI" id="CHEBI:58017"/>
        <note>ligand shared between dimeric partners</note>
    </ligand>
</feature>
<dbReference type="InterPro" id="IPR004467">
    <property type="entry name" value="Or_phspho_trans_dom"/>
</dbReference>
<evidence type="ECO:0000256" key="7">
    <source>
        <dbReference type="HAMAP-Rule" id="MF_01208"/>
    </source>
</evidence>
<accession>A0B8Q9</accession>
<dbReference type="KEGG" id="mtp:Mthe_1305"/>
<comment type="catalytic activity">
    <reaction evidence="7">
        <text>orotidine 5'-phosphate + diphosphate = orotate + 5-phospho-alpha-D-ribose 1-diphosphate</text>
        <dbReference type="Rhea" id="RHEA:10380"/>
        <dbReference type="ChEBI" id="CHEBI:30839"/>
        <dbReference type="ChEBI" id="CHEBI:33019"/>
        <dbReference type="ChEBI" id="CHEBI:57538"/>
        <dbReference type="ChEBI" id="CHEBI:58017"/>
        <dbReference type="EC" id="2.4.2.10"/>
    </reaction>
</comment>
<dbReference type="GO" id="GO:0004588">
    <property type="term" value="F:orotate phosphoribosyltransferase activity"/>
    <property type="evidence" value="ECO:0007669"/>
    <property type="project" value="UniProtKB-UniRule"/>
</dbReference>
<dbReference type="STRING" id="349307.Mthe_1305"/>
<dbReference type="GO" id="GO:0000287">
    <property type="term" value="F:magnesium ion binding"/>
    <property type="evidence" value="ECO:0007669"/>
    <property type="project" value="UniProtKB-UniRule"/>
</dbReference>
<evidence type="ECO:0000313" key="9">
    <source>
        <dbReference type="EMBL" id="ABK15083.1"/>
    </source>
</evidence>
<dbReference type="FunFam" id="3.40.50.2020:FF:000029">
    <property type="entry name" value="Orotate phosphoribosyltransferase"/>
    <property type="match status" value="1"/>
</dbReference>
<dbReference type="InterPro" id="IPR029057">
    <property type="entry name" value="PRTase-like"/>
</dbReference>
<dbReference type="Pfam" id="PF00156">
    <property type="entry name" value="Pribosyltran"/>
    <property type="match status" value="1"/>
</dbReference>
<dbReference type="InterPro" id="IPR000836">
    <property type="entry name" value="PRTase_dom"/>
</dbReference>
<dbReference type="InterPro" id="IPR023031">
    <property type="entry name" value="OPRT"/>
</dbReference>
<evidence type="ECO:0000256" key="6">
    <source>
        <dbReference type="ARBA" id="ARBA00022975"/>
    </source>
</evidence>
<dbReference type="AlphaFoldDB" id="A0B8Q9"/>
<evidence type="ECO:0000313" key="10">
    <source>
        <dbReference type="Proteomes" id="UP000000674"/>
    </source>
</evidence>
<comment type="function">
    <text evidence="7">Catalyzes the transfer of a ribosyl phosphate group from 5-phosphoribose 1-diphosphate to orotate, leading to the formation of orotidine monophosphate (OMP).</text>
</comment>
<comment type="similarity">
    <text evidence="7">Belongs to the purine/pyrimidine phosphoribosyltransferase family. PyrE subfamily.</text>
</comment>
<dbReference type="SUPFAM" id="SSF53271">
    <property type="entry name" value="PRTase-like"/>
    <property type="match status" value="1"/>
</dbReference>
<evidence type="ECO:0000256" key="1">
    <source>
        <dbReference type="ARBA" id="ARBA00004889"/>
    </source>
</evidence>
<dbReference type="RefSeq" id="WP_011696475.1">
    <property type="nucleotide sequence ID" value="NC_008553.1"/>
</dbReference>
<comment type="cofactor">
    <cofactor evidence="7">
        <name>Mg(2+)</name>
        <dbReference type="ChEBI" id="CHEBI:18420"/>
    </cofactor>
</comment>
<dbReference type="Proteomes" id="UP000000674">
    <property type="component" value="Chromosome"/>
</dbReference>
<dbReference type="GO" id="GO:0019856">
    <property type="term" value="P:pyrimidine nucleobase biosynthetic process"/>
    <property type="evidence" value="ECO:0007669"/>
    <property type="project" value="TreeGrafter"/>
</dbReference>
<reference evidence="9 10" key="1">
    <citation type="submission" date="2006-10" db="EMBL/GenBank/DDBJ databases">
        <title>Complete sequence of Methanosaeta thermophila PT.</title>
        <authorList>
            <consortium name="US DOE Joint Genome Institute"/>
            <person name="Copeland A."/>
            <person name="Lucas S."/>
            <person name="Lapidus A."/>
            <person name="Barry K."/>
            <person name="Detter J.C."/>
            <person name="Glavina del Rio T."/>
            <person name="Hammon N."/>
            <person name="Israni S."/>
            <person name="Pitluck S."/>
            <person name="Chain P."/>
            <person name="Malfatti S."/>
            <person name="Shin M."/>
            <person name="Vergez L."/>
            <person name="Schmutz J."/>
            <person name="Larimer F."/>
            <person name="Land M."/>
            <person name="Hauser L."/>
            <person name="Kyrpides N."/>
            <person name="Kim E."/>
            <person name="Smith K.S."/>
            <person name="Ingram-Smith C."/>
            <person name="Richardson P."/>
        </authorList>
    </citation>
    <scope>NUCLEOTIDE SEQUENCE [LARGE SCALE GENOMIC DNA]</scope>
    <source>
        <strain evidence="10">DSM 6194 / JCM 14653 / NBRC 101360 / PT</strain>
    </source>
</reference>
<feature type="binding site" evidence="7">
    <location>
        <position position="126"/>
    </location>
    <ligand>
        <name>orotate</name>
        <dbReference type="ChEBI" id="CHEBI:30839"/>
    </ligand>
</feature>
<dbReference type="EC" id="2.4.2.10" evidence="2 7"/>
<organism evidence="9 10">
    <name type="scientific">Methanothrix thermoacetophila (strain DSM 6194 / JCM 14653 / NBRC 101360 / PT)</name>
    <name type="common">Methanosaeta thermophila</name>
    <dbReference type="NCBI Taxonomy" id="349307"/>
    <lineage>
        <taxon>Archaea</taxon>
        <taxon>Methanobacteriati</taxon>
        <taxon>Methanobacteriota</taxon>
        <taxon>Stenosarchaea group</taxon>
        <taxon>Methanomicrobia</taxon>
        <taxon>Methanotrichales</taxon>
        <taxon>Methanotrichaceae</taxon>
        <taxon>Methanothrix</taxon>
    </lineage>
</organism>
<keyword evidence="6 7" id="KW-0665">Pyrimidine biosynthesis</keyword>
<evidence type="ECO:0000256" key="3">
    <source>
        <dbReference type="ARBA" id="ARBA00022676"/>
    </source>
</evidence>
<dbReference type="HAMAP" id="MF_01208">
    <property type="entry name" value="PyrE"/>
    <property type="match status" value="1"/>
</dbReference>
<dbReference type="GeneID" id="4462946"/>
<evidence type="ECO:0000256" key="2">
    <source>
        <dbReference type="ARBA" id="ARBA00011971"/>
    </source>
</evidence>
<feature type="binding site" evidence="7">
    <location>
        <position position="154"/>
    </location>
    <ligand>
        <name>orotate</name>
        <dbReference type="ChEBI" id="CHEBI:30839"/>
    </ligand>
</feature>
<evidence type="ECO:0000256" key="4">
    <source>
        <dbReference type="ARBA" id="ARBA00022679"/>
    </source>
</evidence>
<feature type="binding site" evidence="7">
    <location>
        <position position="101"/>
    </location>
    <ligand>
        <name>5-phospho-alpha-D-ribose 1-diphosphate</name>
        <dbReference type="ChEBI" id="CHEBI:58017"/>
        <note>ligand shared between dimeric partners</note>
    </ligand>
</feature>
<feature type="domain" description="Phosphoribosyltransferase" evidence="8">
    <location>
        <begin position="110"/>
        <end position="160"/>
    </location>
</feature>
<dbReference type="GO" id="GO:0044205">
    <property type="term" value="P:'de novo' UMP biosynthetic process"/>
    <property type="evidence" value="ECO:0007669"/>
    <property type="project" value="UniProtKB-UniRule"/>
</dbReference>
<feature type="binding site" description="in other chain" evidence="7">
    <location>
        <position position="96"/>
    </location>
    <ligand>
        <name>5-phospho-alpha-D-ribose 1-diphosphate</name>
        <dbReference type="ChEBI" id="CHEBI:58017"/>
        <note>ligand shared between dimeric partners</note>
    </ligand>
</feature>
<feature type="binding site" evidence="7">
    <location>
        <position position="95"/>
    </location>
    <ligand>
        <name>5-phospho-alpha-D-ribose 1-diphosphate</name>
        <dbReference type="ChEBI" id="CHEBI:58017"/>
        <note>ligand shared between dimeric partners</note>
    </ligand>
</feature>